<dbReference type="Pfam" id="PF04672">
    <property type="entry name" value="Methyltransf_19"/>
    <property type="match status" value="1"/>
</dbReference>
<dbReference type="OrthoDB" id="3216820at2"/>
<organism evidence="1 2">
    <name type="scientific">Nonomuraea zeae</name>
    <dbReference type="NCBI Taxonomy" id="1642303"/>
    <lineage>
        <taxon>Bacteria</taxon>
        <taxon>Bacillati</taxon>
        <taxon>Actinomycetota</taxon>
        <taxon>Actinomycetes</taxon>
        <taxon>Streptosporangiales</taxon>
        <taxon>Streptosporangiaceae</taxon>
        <taxon>Nonomuraea</taxon>
    </lineage>
</organism>
<dbReference type="Gene3D" id="3.40.50.150">
    <property type="entry name" value="Vaccinia Virus protein VP39"/>
    <property type="match status" value="1"/>
</dbReference>
<comment type="caution">
    <text evidence="1">The sequence shown here is derived from an EMBL/GenBank/DDBJ whole genome shotgun (WGS) entry which is preliminary data.</text>
</comment>
<dbReference type="Proteomes" id="UP000306628">
    <property type="component" value="Unassembled WGS sequence"/>
</dbReference>
<dbReference type="InterPro" id="IPR006764">
    <property type="entry name" value="SAM_dep_MeTrfase_SAV2177_type"/>
</dbReference>
<keyword evidence="2" id="KW-1185">Reference proteome</keyword>
<proteinExistence type="predicted"/>
<dbReference type="GO" id="GO:0032259">
    <property type="term" value="P:methylation"/>
    <property type="evidence" value="ECO:0007669"/>
    <property type="project" value="UniProtKB-KW"/>
</dbReference>
<dbReference type="SUPFAM" id="SSF53335">
    <property type="entry name" value="S-adenosyl-L-methionine-dependent methyltransferases"/>
    <property type="match status" value="1"/>
</dbReference>
<accession>A0A5S4FZH8</accession>
<dbReference type="RefSeq" id="WP_138695714.1">
    <property type="nucleotide sequence ID" value="NZ_JBHSAZ010000043.1"/>
</dbReference>
<dbReference type="AlphaFoldDB" id="A0A5S4FZH8"/>
<reference evidence="1 2" key="1">
    <citation type="submission" date="2019-05" db="EMBL/GenBank/DDBJ databases">
        <title>Draft genome sequence of Nonomuraea zeae DSM 100528.</title>
        <authorList>
            <person name="Saricaoglu S."/>
            <person name="Isik K."/>
        </authorList>
    </citation>
    <scope>NUCLEOTIDE SEQUENCE [LARGE SCALE GENOMIC DNA]</scope>
    <source>
        <strain evidence="1 2">DSM 100528</strain>
    </source>
</reference>
<evidence type="ECO:0000313" key="2">
    <source>
        <dbReference type="Proteomes" id="UP000306628"/>
    </source>
</evidence>
<dbReference type="InterPro" id="IPR029063">
    <property type="entry name" value="SAM-dependent_MTases_sf"/>
</dbReference>
<gene>
    <name evidence="1" type="ORF">ETD85_43615</name>
</gene>
<dbReference type="GO" id="GO:0008168">
    <property type="term" value="F:methyltransferase activity"/>
    <property type="evidence" value="ECO:0007669"/>
    <property type="project" value="UniProtKB-KW"/>
</dbReference>
<name>A0A5S4FZH8_9ACTN</name>
<protein>
    <submittedName>
        <fullName evidence="1">SAM-dependent methyltransferase</fullName>
    </submittedName>
</protein>
<dbReference type="EMBL" id="VCKX01000209">
    <property type="protein sequence ID" value="TMR26108.1"/>
    <property type="molecule type" value="Genomic_DNA"/>
</dbReference>
<dbReference type="PIRSF" id="PIRSF017393">
    <property type="entry name" value="MTase_SAV2177"/>
    <property type="match status" value="1"/>
</dbReference>
<sequence>MSDDEAGVPEIDPKIANAARIYNYFLGGKDNFAADRTAAKMVLSLAPEVRIAALENRDFLTRAVRFLAREAGIRQFIDIGAGIPAARPVHEVARKVHRDARVAYVDNDTVVLVHARALLGRSPGTAVVAGDVRAPEAILDAPELTKLIDLGLPVGVMLIAVLHFVPDADDPAALVRQLVDRLPSGSHVVITHLSDGGVPDDPRIAHVREVYQGGLFFRSRERIQALFDGLELVEPGLVGVNSWRRAGSREVSWWLAGIGRKP</sequence>
<keyword evidence="1" id="KW-0808">Transferase</keyword>
<keyword evidence="1" id="KW-0489">Methyltransferase</keyword>
<evidence type="ECO:0000313" key="1">
    <source>
        <dbReference type="EMBL" id="TMR26108.1"/>
    </source>
</evidence>